<evidence type="ECO:0000256" key="1">
    <source>
        <dbReference type="SAM" id="MobiDB-lite"/>
    </source>
</evidence>
<protein>
    <submittedName>
        <fullName evidence="2">Uncharacterized protein</fullName>
    </submittedName>
</protein>
<feature type="compositionally biased region" description="Polar residues" evidence="1">
    <location>
        <begin position="1"/>
        <end position="10"/>
    </location>
</feature>
<dbReference type="AlphaFoldDB" id="A0A6G1DBQ5"/>
<gene>
    <name evidence="2" type="ORF">E2562_037200</name>
</gene>
<accession>A0A6G1DBQ5</accession>
<dbReference type="EMBL" id="SPHZ02000007">
    <property type="protein sequence ID" value="KAF0909574.1"/>
    <property type="molecule type" value="Genomic_DNA"/>
</dbReference>
<dbReference type="Proteomes" id="UP000479710">
    <property type="component" value="Unassembled WGS sequence"/>
</dbReference>
<comment type="caution">
    <text evidence="2">The sequence shown here is derived from an EMBL/GenBank/DDBJ whole genome shotgun (WGS) entry which is preliminary data.</text>
</comment>
<reference evidence="2 3" key="1">
    <citation type="submission" date="2019-11" db="EMBL/GenBank/DDBJ databases">
        <title>Whole genome sequence of Oryza granulata.</title>
        <authorList>
            <person name="Li W."/>
        </authorList>
    </citation>
    <scope>NUCLEOTIDE SEQUENCE [LARGE SCALE GENOMIC DNA]</scope>
    <source>
        <strain evidence="3">cv. Menghai</strain>
        <tissue evidence="2">Leaf</tissue>
    </source>
</reference>
<proteinExistence type="predicted"/>
<organism evidence="2 3">
    <name type="scientific">Oryza meyeriana var. granulata</name>
    <dbReference type="NCBI Taxonomy" id="110450"/>
    <lineage>
        <taxon>Eukaryota</taxon>
        <taxon>Viridiplantae</taxon>
        <taxon>Streptophyta</taxon>
        <taxon>Embryophyta</taxon>
        <taxon>Tracheophyta</taxon>
        <taxon>Spermatophyta</taxon>
        <taxon>Magnoliopsida</taxon>
        <taxon>Liliopsida</taxon>
        <taxon>Poales</taxon>
        <taxon>Poaceae</taxon>
        <taxon>BOP clade</taxon>
        <taxon>Oryzoideae</taxon>
        <taxon>Oryzeae</taxon>
        <taxon>Oryzinae</taxon>
        <taxon>Oryza</taxon>
        <taxon>Oryza meyeriana</taxon>
    </lineage>
</organism>
<evidence type="ECO:0000313" key="2">
    <source>
        <dbReference type="EMBL" id="KAF0909574.1"/>
    </source>
</evidence>
<keyword evidence="3" id="KW-1185">Reference proteome</keyword>
<sequence>MDSASRTGLASSPSRRPLPPQATMGWRYHWHQDQATALQRLKLAAFASIRGKGASSLPSRDGDVVKGLTGIGTGAGDGDEVKDAAAITEQTKEEGPLKKMTNATAAAVEKFKEVLVRLLLGVAVLIESVKRIMQGSASSRAHVAVAVFWSRILTIWFGDCSLMPWVASAHKVAVAWNRLVKF</sequence>
<evidence type="ECO:0000313" key="3">
    <source>
        <dbReference type="Proteomes" id="UP000479710"/>
    </source>
</evidence>
<name>A0A6G1DBQ5_9ORYZ</name>
<feature type="region of interest" description="Disordered" evidence="1">
    <location>
        <begin position="1"/>
        <end position="22"/>
    </location>
</feature>